<evidence type="ECO:0000256" key="3">
    <source>
        <dbReference type="ARBA" id="ARBA00010747"/>
    </source>
</evidence>
<feature type="transmembrane region" description="Helical" evidence="14">
    <location>
        <begin position="150"/>
        <end position="174"/>
    </location>
</feature>
<feature type="transmembrane region" description="Helical" evidence="14">
    <location>
        <begin position="21"/>
        <end position="46"/>
    </location>
</feature>
<evidence type="ECO:0000259" key="15">
    <source>
        <dbReference type="Pfam" id="PF01292"/>
    </source>
</evidence>
<dbReference type="InterPro" id="IPR011577">
    <property type="entry name" value="Cyt_b561_bac/Ni-Hgenase"/>
</dbReference>
<dbReference type="FunFam" id="1.20.950.20:FF:000002">
    <property type="entry name" value="Formate dehydrogenase cytochrome b556 subunit"/>
    <property type="match status" value="1"/>
</dbReference>
<dbReference type="GO" id="GO:0009326">
    <property type="term" value="C:formate dehydrogenase complex"/>
    <property type="evidence" value="ECO:0007669"/>
    <property type="project" value="InterPro"/>
</dbReference>
<dbReference type="EMBL" id="AMCZ02000015">
    <property type="protein sequence ID" value="EWC40885.1"/>
    <property type="molecule type" value="Genomic_DNA"/>
</dbReference>
<gene>
    <name evidence="16" type="ORF">B597_012865</name>
</gene>
<comment type="cofactor">
    <cofactor evidence="1">
        <name>heme</name>
        <dbReference type="ChEBI" id="CHEBI:30413"/>
    </cofactor>
</comment>
<evidence type="ECO:0000256" key="2">
    <source>
        <dbReference type="ARBA" id="ARBA00004651"/>
    </source>
</evidence>
<dbReference type="eggNOG" id="COG2864">
    <property type="taxonomic scope" value="Bacteria"/>
</dbReference>
<comment type="subcellular location">
    <subcellularLocation>
        <location evidence="2">Cell membrane</location>
        <topology evidence="2">Multi-pass membrane protein</topology>
    </subcellularLocation>
</comment>
<evidence type="ECO:0000256" key="7">
    <source>
        <dbReference type="ARBA" id="ARBA00022692"/>
    </source>
</evidence>
<keyword evidence="6" id="KW-0349">Heme</keyword>
<reference evidence="16 17" key="1">
    <citation type="journal article" date="2013" name="Genome Announc.">
        <title>Draft Genome of the Nitrogen-Fixing Bacterium Pseudomonas stutzeri Strain KOS6 Isolated from Industrial Hydrocarbon Sludge.</title>
        <authorList>
            <person name="Grigoryeva T.V."/>
            <person name="Laikov A.V."/>
            <person name="Naumova R.P."/>
            <person name="Manolov A.I."/>
            <person name="Larin A.K."/>
            <person name="Karpova I.Y."/>
            <person name="Semashko T.A."/>
            <person name="Alexeev D.G."/>
            <person name="Kostryukova E.S."/>
            <person name="Muller R."/>
            <person name="Govorun V.M."/>
        </authorList>
    </citation>
    <scope>NUCLEOTIDE SEQUENCE [LARGE SCALE GENOMIC DNA]</scope>
    <source>
        <strain evidence="16 17">KOS6</strain>
    </source>
</reference>
<evidence type="ECO:0000256" key="5">
    <source>
        <dbReference type="ARBA" id="ARBA00022475"/>
    </source>
</evidence>
<dbReference type="GO" id="GO:0036397">
    <property type="term" value="F:formate dehydrogenase (quinone) activity"/>
    <property type="evidence" value="ECO:0007669"/>
    <property type="project" value="TreeGrafter"/>
</dbReference>
<keyword evidence="5" id="KW-1003">Cell membrane</keyword>
<dbReference type="GO" id="GO:0009055">
    <property type="term" value="F:electron transfer activity"/>
    <property type="evidence" value="ECO:0007669"/>
    <property type="project" value="InterPro"/>
</dbReference>
<keyword evidence="9" id="KW-0249">Electron transport</keyword>
<accession>A0A061JRE9</accession>
<proteinExistence type="inferred from homology"/>
<comment type="similarity">
    <text evidence="3">Belongs to the formate dehydrogenase gamma subunit family.</text>
</comment>
<evidence type="ECO:0000313" key="17">
    <source>
        <dbReference type="Proteomes" id="UP000026923"/>
    </source>
</evidence>
<evidence type="ECO:0000256" key="13">
    <source>
        <dbReference type="SAM" id="MobiDB-lite"/>
    </source>
</evidence>
<evidence type="ECO:0000256" key="8">
    <source>
        <dbReference type="ARBA" id="ARBA00022723"/>
    </source>
</evidence>
<evidence type="ECO:0000256" key="11">
    <source>
        <dbReference type="ARBA" id="ARBA00023004"/>
    </source>
</evidence>
<feature type="region of interest" description="Disordered" evidence="13">
    <location>
        <begin position="213"/>
        <end position="240"/>
    </location>
</feature>
<dbReference type="NCBIfam" id="TIGR01583">
    <property type="entry name" value="formate-DH-gamm"/>
    <property type="match status" value="1"/>
</dbReference>
<evidence type="ECO:0000256" key="10">
    <source>
        <dbReference type="ARBA" id="ARBA00022989"/>
    </source>
</evidence>
<evidence type="ECO:0000256" key="6">
    <source>
        <dbReference type="ARBA" id="ARBA00022617"/>
    </source>
</evidence>
<dbReference type="InterPro" id="IPR006471">
    <property type="entry name" value="Formate_DH_gsu"/>
</dbReference>
<dbReference type="InterPro" id="IPR016174">
    <property type="entry name" value="Di-haem_cyt_TM"/>
</dbReference>
<sequence length="240" mass="26932">MSHSNVGKGILRYGPWARANHWIVAICFVLLSLSGLALFYPAFFGLTALFGGPEPTRIVHPYIGVFMSLFFLIQAVRFFRANLFRRYDVQWARQIGDVLSNRDERLPPVGQNNAGQKLVYWVFLATVPILLVTGVVLWRPWIASEMPVWALRWAVLIHALTAFVAILTLIIHIYSAIWVKGSVRAMTQGRVSPAWARHHHKLWYDEVMAGEKHGDDSALPHREPGDAAAPGNRTGKGSPT</sequence>
<dbReference type="GO" id="GO:0005886">
    <property type="term" value="C:plasma membrane"/>
    <property type="evidence" value="ECO:0007669"/>
    <property type="project" value="UniProtKB-SubCell"/>
</dbReference>
<evidence type="ECO:0000313" key="16">
    <source>
        <dbReference type="EMBL" id="EWC40885.1"/>
    </source>
</evidence>
<name>A0A061JRE9_STUST</name>
<keyword evidence="7 14" id="KW-0812">Transmembrane</keyword>
<evidence type="ECO:0000256" key="9">
    <source>
        <dbReference type="ARBA" id="ARBA00022982"/>
    </source>
</evidence>
<feature type="transmembrane region" description="Helical" evidence="14">
    <location>
        <begin position="58"/>
        <end position="79"/>
    </location>
</feature>
<dbReference type="Proteomes" id="UP000026923">
    <property type="component" value="Unassembled WGS sequence"/>
</dbReference>
<dbReference type="RefSeq" id="WP_003292960.1">
    <property type="nucleotide sequence ID" value="NZ_KK020676.1"/>
</dbReference>
<evidence type="ECO:0000256" key="4">
    <source>
        <dbReference type="ARBA" id="ARBA00022448"/>
    </source>
</evidence>
<dbReference type="GO" id="GO:0022904">
    <property type="term" value="P:respiratory electron transport chain"/>
    <property type="evidence" value="ECO:0007669"/>
    <property type="project" value="InterPro"/>
</dbReference>
<evidence type="ECO:0000256" key="14">
    <source>
        <dbReference type="SAM" id="Phobius"/>
    </source>
</evidence>
<dbReference type="OrthoDB" id="9790598at2"/>
<dbReference type="Pfam" id="PF01292">
    <property type="entry name" value="Ni_hydr_CYTB"/>
    <property type="match status" value="1"/>
</dbReference>
<feature type="domain" description="Cytochrome b561 bacterial/Ni-hydrogenase" evidence="15">
    <location>
        <begin position="12"/>
        <end position="189"/>
    </location>
</feature>
<feature type="transmembrane region" description="Helical" evidence="14">
    <location>
        <begin position="118"/>
        <end position="138"/>
    </location>
</feature>
<dbReference type="InterPro" id="IPR051817">
    <property type="entry name" value="FDH_cytochrome_b556_subunit"/>
</dbReference>
<dbReference type="GO" id="GO:0008863">
    <property type="term" value="F:formate dehydrogenase (NAD+) activity"/>
    <property type="evidence" value="ECO:0007669"/>
    <property type="project" value="InterPro"/>
</dbReference>
<comment type="caution">
    <text evidence="16">The sequence shown here is derived from an EMBL/GenBank/DDBJ whole genome shotgun (WGS) entry which is preliminary data.</text>
</comment>
<dbReference type="AlphaFoldDB" id="A0A061JRE9"/>
<keyword evidence="12 14" id="KW-0472">Membrane</keyword>
<dbReference type="SUPFAM" id="SSF81342">
    <property type="entry name" value="Transmembrane di-heme cytochromes"/>
    <property type="match status" value="1"/>
</dbReference>
<feature type="compositionally biased region" description="Basic and acidic residues" evidence="13">
    <location>
        <begin position="213"/>
        <end position="225"/>
    </location>
</feature>
<dbReference type="HOGENOM" id="CLU_091368_1_1_6"/>
<dbReference type="PANTHER" id="PTHR30074">
    <property type="entry name" value="FORMATE DEHYDROGENASE, NITRATE-INDUCIBLE, CYTOCHROME B556 FDN SUBUNIT"/>
    <property type="match status" value="1"/>
</dbReference>
<organism evidence="16 17">
    <name type="scientific">Stutzerimonas stutzeri KOS6</name>
    <dbReference type="NCBI Taxonomy" id="1218352"/>
    <lineage>
        <taxon>Bacteria</taxon>
        <taxon>Pseudomonadati</taxon>
        <taxon>Pseudomonadota</taxon>
        <taxon>Gammaproteobacteria</taxon>
        <taxon>Pseudomonadales</taxon>
        <taxon>Pseudomonadaceae</taxon>
        <taxon>Stutzerimonas</taxon>
    </lineage>
</organism>
<dbReference type="PANTHER" id="PTHR30074:SF5">
    <property type="entry name" value="FORMATE DEHYDROGENASE, NITRATE-INDUCIBLE, CYTOCHROME B556(FDN) SUBUNIT"/>
    <property type="match status" value="1"/>
</dbReference>
<keyword evidence="10 14" id="KW-1133">Transmembrane helix</keyword>
<protein>
    <submittedName>
        <fullName evidence="16">Formate dehydrogenase-N subunit gamma</fullName>
    </submittedName>
</protein>
<keyword evidence="8" id="KW-0479">Metal-binding</keyword>
<dbReference type="GO" id="GO:0015944">
    <property type="term" value="P:formate oxidation"/>
    <property type="evidence" value="ECO:0007669"/>
    <property type="project" value="TreeGrafter"/>
</dbReference>
<keyword evidence="11" id="KW-0408">Iron</keyword>
<dbReference type="GO" id="GO:0009061">
    <property type="term" value="P:anaerobic respiration"/>
    <property type="evidence" value="ECO:0007669"/>
    <property type="project" value="TreeGrafter"/>
</dbReference>
<evidence type="ECO:0000256" key="1">
    <source>
        <dbReference type="ARBA" id="ARBA00001971"/>
    </source>
</evidence>
<evidence type="ECO:0000256" key="12">
    <source>
        <dbReference type="ARBA" id="ARBA00023136"/>
    </source>
</evidence>
<dbReference type="Gene3D" id="1.20.950.20">
    <property type="entry name" value="Transmembrane di-heme cytochromes, Chain C"/>
    <property type="match status" value="1"/>
</dbReference>
<keyword evidence="4" id="KW-0813">Transport</keyword>
<dbReference type="GO" id="GO:0046872">
    <property type="term" value="F:metal ion binding"/>
    <property type="evidence" value="ECO:0007669"/>
    <property type="project" value="UniProtKB-KW"/>
</dbReference>